<proteinExistence type="predicted"/>
<sequence length="835" mass="94533">MSTSTFFVCGATGTQGGAVIDHLLKAGAKVHAVARTLDTPAAQNLQSRGVHLTQGDFTDPETFKQSMKGCTALFLNLMPDLRVPNSEVHQAENILTAAKELGIKHVIYSSGFSVNEPQRLKNWDPNSFVAKILLNKQAVENKVRTAGFKYWTILRPGNFMANYLHPLVRMYPGFVETGVWTTALLPETKLPMVDHNDIGAFGAAALFDPARFHEKEIEIASEFMHPEDVTKALSRATGRDVKVVFLSQEEVEKQATQNPFIGGQLLARDMAQFVDLEEVRAWKLPLGTFEKFLEREKERVKATCFNESLRLAERRRVFNVPELKRLAAESINQGANDVASFEKLAEGSFNRVFLVTMNDGTKLIARIPYPLIEPKYFVVASEVATLDYLRLHDIPVPKVFGYSATSENAAGTEYIFMEYMRGRSLGDLWYGLSEDGCSTIIKNIVNLEARLFKLRFPASGSLYYTADLYSKTDRPPVPIEDPPSNGRFSIGPETTPRMWFGKRRELQVERGPYETAEAALTAGAKKELAYLARFGKRLQPLERVYRGLYGYKEVSHLGQVRNLEDYLRVAPYLVPENIKSLCQPTIRHPDWHPNNILVSDDLTITGLIDWQHGSILPLFLNCGFPQHMWNCGDEVSESLDTPKLPDNFDDLDDSDQLKELEILRKRRIHHYYAWYSAMLNPIHTTALDHGLSLMKGLIFNHASNPWDGDMVSLKADLIYIAQNWDKLSNPSSGTKAGVCPLEYSNDEANSWLIFNNRQIGGDAQILYFRNHIGCGPDGWVPSDQYDKAKQREMKFKETAFEELKSETTSESDLEKVWTKMSENWMFDDFDEGPYQ</sequence>
<dbReference type="Pfam" id="PF01636">
    <property type="entry name" value="APH"/>
    <property type="match status" value="1"/>
</dbReference>
<dbReference type="Proteomes" id="UP000033540">
    <property type="component" value="Unassembled WGS sequence"/>
</dbReference>
<organism evidence="3 4">
    <name type="scientific">Aspergillus parasiticus (strain ATCC 56775 / NRRL 5862 / SRRC 143 / SU-1)</name>
    <dbReference type="NCBI Taxonomy" id="1403190"/>
    <lineage>
        <taxon>Eukaryota</taxon>
        <taxon>Fungi</taxon>
        <taxon>Dikarya</taxon>
        <taxon>Ascomycota</taxon>
        <taxon>Pezizomycotina</taxon>
        <taxon>Eurotiomycetes</taxon>
        <taxon>Eurotiomycetidae</taxon>
        <taxon>Eurotiales</taxon>
        <taxon>Aspergillaceae</taxon>
        <taxon>Aspergillus</taxon>
        <taxon>Aspergillus subgen. Circumdati</taxon>
    </lineage>
</organism>
<dbReference type="STRING" id="1403190.A0A0F0II85"/>
<dbReference type="GO" id="GO:0005739">
    <property type="term" value="C:mitochondrion"/>
    <property type="evidence" value="ECO:0007669"/>
    <property type="project" value="TreeGrafter"/>
</dbReference>
<evidence type="ECO:0000313" key="3">
    <source>
        <dbReference type="EMBL" id="KJK66442.1"/>
    </source>
</evidence>
<dbReference type="InterPro" id="IPR011009">
    <property type="entry name" value="Kinase-like_dom_sf"/>
</dbReference>
<gene>
    <name evidence="3" type="ORF">P875_00021419</name>
</gene>
<dbReference type="Gene3D" id="3.30.200.20">
    <property type="entry name" value="Phosphorylase Kinase, domain 1"/>
    <property type="match status" value="1"/>
</dbReference>
<dbReference type="EMBL" id="JZEE01000307">
    <property type="protein sequence ID" value="KJK66442.1"/>
    <property type="molecule type" value="Genomic_DNA"/>
</dbReference>
<dbReference type="Gene3D" id="3.90.25.10">
    <property type="entry name" value="UDP-galactose 4-epimerase, domain 1"/>
    <property type="match status" value="1"/>
</dbReference>
<dbReference type="InterPro" id="IPR008030">
    <property type="entry name" value="NmrA-like"/>
</dbReference>
<dbReference type="AlphaFoldDB" id="A0A0F0II85"/>
<dbReference type="InterPro" id="IPR036291">
    <property type="entry name" value="NAD(P)-bd_dom_sf"/>
</dbReference>
<feature type="domain" description="NmrA-like" evidence="2">
    <location>
        <begin position="3"/>
        <end position="255"/>
    </location>
</feature>
<dbReference type="OrthoDB" id="10003767at2759"/>
<accession>A0A0F0II85</accession>
<dbReference type="InterPro" id="IPR051035">
    <property type="entry name" value="Mito_inheritance_9"/>
</dbReference>
<evidence type="ECO:0000313" key="4">
    <source>
        <dbReference type="Proteomes" id="UP000033540"/>
    </source>
</evidence>
<dbReference type="Gene3D" id="3.90.1200.10">
    <property type="match status" value="1"/>
</dbReference>
<protein>
    <submittedName>
        <fullName evidence="3">NmrA a transcriptional regulator and HSCARG an NADPH sensor like protein atypical a SDR</fullName>
    </submittedName>
</protein>
<dbReference type="SUPFAM" id="SSF51735">
    <property type="entry name" value="NAD(P)-binding Rossmann-fold domains"/>
    <property type="match status" value="1"/>
</dbReference>
<evidence type="ECO:0000259" key="2">
    <source>
        <dbReference type="Pfam" id="PF05368"/>
    </source>
</evidence>
<dbReference type="CDD" id="cd05251">
    <property type="entry name" value="NmrA_like_SDR_a"/>
    <property type="match status" value="1"/>
</dbReference>
<dbReference type="SUPFAM" id="SSF56112">
    <property type="entry name" value="Protein kinase-like (PK-like)"/>
    <property type="match status" value="1"/>
</dbReference>
<dbReference type="InterPro" id="IPR002575">
    <property type="entry name" value="Aminoglycoside_PTrfase"/>
</dbReference>
<dbReference type="PANTHER" id="PTHR36091">
    <property type="entry name" value="ALTERED INHERITANCE OF MITOCHONDRIA PROTEIN 9, MITOCHONDRIAL"/>
    <property type="match status" value="1"/>
</dbReference>
<feature type="domain" description="Aminoglycoside phosphotransferase" evidence="1">
    <location>
        <begin position="342"/>
        <end position="612"/>
    </location>
</feature>
<comment type="caution">
    <text evidence="3">The sequence shown here is derived from an EMBL/GenBank/DDBJ whole genome shotgun (WGS) entry which is preliminary data.</text>
</comment>
<evidence type="ECO:0000259" key="1">
    <source>
        <dbReference type="Pfam" id="PF01636"/>
    </source>
</evidence>
<dbReference type="PANTHER" id="PTHR36091:SF2">
    <property type="entry name" value="AMINOGLYCOSIDE PHOSPHOTRANSFERASE DOMAIN-CONTAINING PROTEIN"/>
    <property type="match status" value="1"/>
</dbReference>
<reference evidence="3 4" key="1">
    <citation type="submission" date="2015-02" db="EMBL/GenBank/DDBJ databases">
        <title>Draft genome sequence of Aspergillus parasiticus SU-1.</title>
        <authorList>
            <person name="Yu J."/>
            <person name="Fedorova N."/>
            <person name="Yin Y."/>
            <person name="Losada L."/>
            <person name="Zafar N."/>
            <person name="Taujale R."/>
            <person name="Ehrlich K.C."/>
            <person name="Bhatnagar D."/>
            <person name="Cleveland T.E."/>
            <person name="Bennett J.W."/>
            <person name="Nierman W.C."/>
        </authorList>
    </citation>
    <scope>NUCLEOTIDE SEQUENCE [LARGE SCALE GENOMIC DNA]</scope>
    <source>
        <strain evidence="4">ATCC 56775 / NRRL 5862 / SRRC 143 / SU-1</strain>
    </source>
</reference>
<dbReference type="Gene3D" id="3.40.50.720">
    <property type="entry name" value="NAD(P)-binding Rossmann-like Domain"/>
    <property type="match status" value="1"/>
</dbReference>
<dbReference type="Pfam" id="PF05368">
    <property type="entry name" value="NmrA"/>
    <property type="match status" value="1"/>
</dbReference>
<name>A0A0F0II85_ASPPU</name>